<keyword evidence="3" id="KW-0808">Transferase</keyword>
<keyword evidence="2 5" id="KW-0489">Methyltransferase</keyword>
<dbReference type="SUPFAM" id="SSF55315">
    <property type="entry name" value="L30e-like"/>
    <property type="match status" value="1"/>
</dbReference>
<name>A0A942YK14_9BACI</name>
<dbReference type="InterPro" id="IPR013123">
    <property type="entry name" value="SpoU_subst-bd"/>
</dbReference>
<dbReference type="InterPro" id="IPR029028">
    <property type="entry name" value="Alpha/beta_knot_MTases"/>
</dbReference>
<dbReference type="Pfam" id="PF00588">
    <property type="entry name" value="SpoU_methylase"/>
    <property type="match status" value="1"/>
</dbReference>
<dbReference type="SMART" id="SM00967">
    <property type="entry name" value="SpoU_sub_bind"/>
    <property type="match status" value="1"/>
</dbReference>
<dbReference type="InterPro" id="IPR001537">
    <property type="entry name" value="SpoU_MeTrfase"/>
</dbReference>
<dbReference type="SUPFAM" id="SSF75217">
    <property type="entry name" value="alpha/beta knot"/>
    <property type="match status" value="1"/>
</dbReference>
<dbReference type="CDD" id="cd18095">
    <property type="entry name" value="SpoU-like_rRNA-MTase"/>
    <property type="match status" value="1"/>
</dbReference>
<evidence type="ECO:0000259" key="4">
    <source>
        <dbReference type="SMART" id="SM00967"/>
    </source>
</evidence>
<dbReference type="InterPro" id="IPR051259">
    <property type="entry name" value="rRNA_Methyltransferase"/>
</dbReference>
<evidence type="ECO:0000313" key="6">
    <source>
        <dbReference type="Proteomes" id="UP000682713"/>
    </source>
</evidence>
<dbReference type="InterPro" id="IPR053888">
    <property type="entry name" value="MRM3-like_sub_bind"/>
</dbReference>
<dbReference type="PANTHER" id="PTHR43191">
    <property type="entry name" value="RRNA METHYLTRANSFERASE 3"/>
    <property type="match status" value="1"/>
</dbReference>
<dbReference type="RefSeq" id="WP_213110554.1">
    <property type="nucleotide sequence ID" value="NZ_JAGYPJ010000001.1"/>
</dbReference>
<dbReference type="InterPro" id="IPR029064">
    <property type="entry name" value="Ribosomal_eL30-like_sf"/>
</dbReference>
<dbReference type="AlphaFoldDB" id="A0A942YK14"/>
<feature type="domain" description="RNA 2-O ribose methyltransferase substrate binding" evidence="4">
    <location>
        <begin position="31"/>
        <end position="100"/>
    </location>
</feature>
<evidence type="ECO:0000256" key="1">
    <source>
        <dbReference type="ARBA" id="ARBA00007228"/>
    </source>
</evidence>
<evidence type="ECO:0000256" key="2">
    <source>
        <dbReference type="ARBA" id="ARBA00022603"/>
    </source>
</evidence>
<dbReference type="EMBL" id="JAGYPJ010000001">
    <property type="protein sequence ID" value="MBS4199923.1"/>
    <property type="molecule type" value="Genomic_DNA"/>
</dbReference>
<accession>A0A942YK14</accession>
<dbReference type="GO" id="GO:0005737">
    <property type="term" value="C:cytoplasm"/>
    <property type="evidence" value="ECO:0007669"/>
    <property type="project" value="UniProtKB-ARBA"/>
</dbReference>
<proteinExistence type="inferred from homology"/>
<dbReference type="GO" id="GO:0003723">
    <property type="term" value="F:RNA binding"/>
    <property type="evidence" value="ECO:0007669"/>
    <property type="project" value="InterPro"/>
</dbReference>
<dbReference type="Proteomes" id="UP000682713">
    <property type="component" value="Unassembled WGS sequence"/>
</dbReference>
<comment type="caution">
    <text evidence="5">The sequence shown here is derived from an EMBL/GenBank/DDBJ whole genome shotgun (WGS) entry which is preliminary data.</text>
</comment>
<protein>
    <submittedName>
        <fullName evidence="5">RNA methyltransferase</fullName>
    </submittedName>
</protein>
<dbReference type="GO" id="GO:0008173">
    <property type="term" value="F:RNA methyltransferase activity"/>
    <property type="evidence" value="ECO:0007669"/>
    <property type="project" value="InterPro"/>
</dbReference>
<evidence type="ECO:0000256" key="3">
    <source>
        <dbReference type="ARBA" id="ARBA00022679"/>
    </source>
</evidence>
<evidence type="ECO:0000313" key="5">
    <source>
        <dbReference type="EMBL" id="MBS4199923.1"/>
    </source>
</evidence>
<dbReference type="Gene3D" id="3.30.1330.30">
    <property type="match status" value="1"/>
</dbReference>
<organism evidence="5 6">
    <name type="scientific">Lederbergia citrisecunda</name>
    <dbReference type="NCBI Taxonomy" id="2833583"/>
    <lineage>
        <taxon>Bacteria</taxon>
        <taxon>Bacillati</taxon>
        <taxon>Bacillota</taxon>
        <taxon>Bacilli</taxon>
        <taxon>Bacillales</taxon>
        <taxon>Bacillaceae</taxon>
        <taxon>Lederbergia</taxon>
    </lineage>
</organism>
<dbReference type="Gene3D" id="3.40.1280.10">
    <property type="match status" value="1"/>
</dbReference>
<dbReference type="InterPro" id="IPR029026">
    <property type="entry name" value="tRNA_m1G_MTases_N"/>
</dbReference>
<dbReference type="GO" id="GO:0006396">
    <property type="term" value="P:RNA processing"/>
    <property type="evidence" value="ECO:0007669"/>
    <property type="project" value="InterPro"/>
</dbReference>
<reference evidence="5 6" key="1">
    <citation type="submission" date="2021-05" db="EMBL/GenBank/DDBJ databases">
        <title>Novel Bacillus species.</title>
        <authorList>
            <person name="Liu G."/>
        </authorList>
    </citation>
    <scope>NUCLEOTIDE SEQUENCE [LARGE SCALE GENOMIC DNA]</scope>
    <source>
        <strain evidence="5 6">FJAT-49732</strain>
    </source>
</reference>
<dbReference type="PANTHER" id="PTHR43191:SF2">
    <property type="entry name" value="RRNA METHYLTRANSFERASE 3, MITOCHONDRIAL"/>
    <property type="match status" value="1"/>
</dbReference>
<sequence length="251" mass="27606">MEHIQSTKNSRVKEWKKLLAKKDRDITGRYIIEGEHLIEEALETNDVIELILQENIKLPDSWLTSDIPPVTTISADISKIISDTKTPQGVFAVCRKKEHTIDLTKHKRFLLFDGVQDPGNIGTMIRTADAAGIDVVILGEGSGDVYNPKVIRSAQGSHFHLPIILGNLHTWIETLKKSGIPVYGTALEGAVSYKEVSPSDSFALIVGNEGAGVASDILNKTDRNLYIPIYGKSESLNVAVAAGILLYYLRK</sequence>
<keyword evidence="6" id="KW-1185">Reference proteome</keyword>
<gene>
    <name evidence="5" type="ORF">KHA93_09670</name>
</gene>
<dbReference type="GO" id="GO:0032259">
    <property type="term" value="P:methylation"/>
    <property type="evidence" value="ECO:0007669"/>
    <property type="project" value="UniProtKB-KW"/>
</dbReference>
<comment type="similarity">
    <text evidence="1">Belongs to the class IV-like SAM-binding methyltransferase superfamily. RNA methyltransferase TrmH family.</text>
</comment>
<dbReference type="Pfam" id="PF22435">
    <property type="entry name" value="MRM3-like_sub_bind"/>
    <property type="match status" value="1"/>
</dbReference>